<dbReference type="Gene3D" id="3.90.550.10">
    <property type="entry name" value="Spore Coat Polysaccharide Biosynthesis Protein SpsA, Chain A"/>
    <property type="match status" value="1"/>
</dbReference>
<dbReference type="Proteomes" id="UP000823617">
    <property type="component" value="Unassembled WGS sequence"/>
</dbReference>
<reference evidence="2" key="2">
    <citation type="journal article" date="2021" name="PeerJ">
        <title>Extensive microbial diversity within the chicken gut microbiome revealed by metagenomics and culture.</title>
        <authorList>
            <person name="Gilroy R."/>
            <person name="Ravi A."/>
            <person name="Getino M."/>
            <person name="Pursley I."/>
            <person name="Horton D.L."/>
            <person name="Alikhan N.F."/>
            <person name="Baker D."/>
            <person name="Gharbi K."/>
            <person name="Hall N."/>
            <person name="Watson M."/>
            <person name="Adriaenssens E.M."/>
            <person name="Foster-Nyarko E."/>
            <person name="Jarju S."/>
            <person name="Secka A."/>
            <person name="Antonio M."/>
            <person name="Oren A."/>
            <person name="Chaudhuri R.R."/>
            <person name="La Ragione R."/>
            <person name="Hildebrand F."/>
            <person name="Pallen M.J."/>
        </authorList>
    </citation>
    <scope>NUCLEOTIDE SEQUENCE</scope>
    <source>
        <strain evidence="2">B1-3475</strain>
    </source>
</reference>
<comment type="caution">
    <text evidence="2">The sequence shown here is derived from an EMBL/GenBank/DDBJ whole genome shotgun (WGS) entry which is preliminary data.</text>
</comment>
<name>A0A9D9MY29_9BACT</name>
<sequence length="280" mass="30977">MDIAVLMSVYNRRETTLACLAACYAQIESLRAGSRYSFRIYLTDDGSTDGTSDAVQSTFPDVRIIHGDGTLFWNRGMCAAWKEAAQDSHDFYLWLNDDTMLLPGAFSTMLEISSALRDKAIVVGTAKGKSGGLTYGGRTRSGRLIPPDRTIPVGCDIFNGNLVLVPEYVYSKIGPLDPFYTHSFGDYDYGVRADKAGIVSVVAPGILAVCDRNPGLPVWRDASYSLRQRYAALSGPKGRPFREQFVYDFRSEGIVKAILHFLSLNLKVIFPIWRKSADTI</sequence>
<dbReference type="SUPFAM" id="SSF53448">
    <property type="entry name" value="Nucleotide-diphospho-sugar transferases"/>
    <property type="match status" value="1"/>
</dbReference>
<dbReference type="Pfam" id="PF00535">
    <property type="entry name" value="Glycos_transf_2"/>
    <property type="match status" value="1"/>
</dbReference>
<dbReference type="InterPro" id="IPR029044">
    <property type="entry name" value="Nucleotide-diphossugar_trans"/>
</dbReference>
<evidence type="ECO:0000313" key="2">
    <source>
        <dbReference type="EMBL" id="MBO8454846.1"/>
    </source>
</evidence>
<proteinExistence type="predicted"/>
<dbReference type="InterPro" id="IPR001173">
    <property type="entry name" value="Glyco_trans_2-like"/>
</dbReference>
<dbReference type="EMBL" id="JADIMK010000004">
    <property type="protein sequence ID" value="MBO8454846.1"/>
    <property type="molecule type" value="Genomic_DNA"/>
</dbReference>
<dbReference type="PANTHER" id="PTHR43179">
    <property type="entry name" value="RHAMNOSYLTRANSFERASE WBBL"/>
    <property type="match status" value="1"/>
</dbReference>
<evidence type="ECO:0000259" key="1">
    <source>
        <dbReference type="Pfam" id="PF00535"/>
    </source>
</evidence>
<dbReference type="AlphaFoldDB" id="A0A9D9MY29"/>
<evidence type="ECO:0000313" key="3">
    <source>
        <dbReference type="Proteomes" id="UP000823617"/>
    </source>
</evidence>
<organism evidence="2 3">
    <name type="scientific">Candidatus Cryptobacteroides intestinigallinarum</name>
    <dbReference type="NCBI Taxonomy" id="2840767"/>
    <lineage>
        <taxon>Bacteria</taxon>
        <taxon>Pseudomonadati</taxon>
        <taxon>Bacteroidota</taxon>
        <taxon>Bacteroidia</taxon>
        <taxon>Bacteroidales</taxon>
        <taxon>Candidatus Cryptobacteroides</taxon>
    </lineage>
</organism>
<reference evidence="2" key="1">
    <citation type="submission" date="2020-10" db="EMBL/GenBank/DDBJ databases">
        <authorList>
            <person name="Gilroy R."/>
        </authorList>
    </citation>
    <scope>NUCLEOTIDE SEQUENCE</scope>
    <source>
        <strain evidence="2">B1-3475</strain>
    </source>
</reference>
<dbReference type="PANTHER" id="PTHR43179:SF7">
    <property type="entry name" value="RHAMNOSYLTRANSFERASE WBBL"/>
    <property type="match status" value="1"/>
</dbReference>
<feature type="domain" description="Glycosyltransferase 2-like" evidence="1">
    <location>
        <begin position="5"/>
        <end position="141"/>
    </location>
</feature>
<accession>A0A9D9MY29</accession>
<protein>
    <submittedName>
        <fullName evidence="2">Glycosyltransferase family 2 protein</fullName>
    </submittedName>
</protein>
<gene>
    <name evidence="2" type="ORF">IAC08_00365</name>
</gene>